<dbReference type="VEuPathDB" id="FungiDB:RhiirA1_464671"/>
<proteinExistence type="predicted"/>
<dbReference type="Proteomes" id="UP000233469">
    <property type="component" value="Unassembled WGS sequence"/>
</dbReference>
<dbReference type="AlphaFoldDB" id="A0A2N1N6S1"/>
<feature type="region of interest" description="Disordered" evidence="1">
    <location>
        <begin position="65"/>
        <end position="102"/>
    </location>
</feature>
<accession>A0A2N1N6S1</accession>
<reference evidence="2 3" key="2">
    <citation type="submission" date="2017-10" db="EMBL/GenBank/DDBJ databases">
        <title>Extensive intraspecific genome diversity in a model arbuscular mycorrhizal fungus.</title>
        <authorList>
            <person name="Chen E.C.H."/>
            <person name="Morin E."/>
            <person name="Baudet D."/>
            <person name="Noel J."/>
            <person name="Ndikumana S."/>
            <person name="Charron P."/>
            <person name="St-Onge C."/>
            <person name="Giorgi J."/>
            <person name="Grigoriev I.V."/>
            <person name="Roux C."/>
            <person name="Martin F.M."/>
            <person name="Corradi N."/>
        </authorList>
    </citation>
    <scope>NUCLEOTIDE SEQUENCE [LARGE SCALE GENOMIC DNA]</scope>
    <source>
        <strain evidence="2 3">C2</strain>
    </source>
</reference>
<dbReference type="EMBL" id="LLXL01000705">
    <property type="protein sequence ID" value="PKK69632.1"/>
    <property type="molecule type" value="Genomic_DNA"/>
</dbReference>
<comment type="caution">
    <text evidence="2">The sequence shown here is derived from an EMBL/GenBank/DDBJ whole genome shotgun (WGS) entry which is preliminary data.</text>
</comment>
<reference evidence="2 3" key="1">
    <citation type="submission" date="2016-04" db="EMBL/GenBank/DDBJ databases">
        <title>Genome analyses suggest a sexual origin of heterokaryosis in a supposedly ancient asexual fungus.</title>
        <authorList>
            <person name="Ropars J."/>
            <person name="Sedzielewska K."/>
            <person name="Noel J."/>
            <person name="Charron P."/>
            <person name="Farinelli L."/>
            <person name="Marton T."/>
            <person name="Kruger M."/>
            <person name="Pelin A."/>
            <person name="Brachmann A."/>
            <person name="Corradi N."/>
        </authorList>
    </citation>
    <scope>NUCLEOTIDE SEQUENCE [LARGE SCALE GENOMIC DNA]</scope>
    <source>
        <strain evidence="2 3">C2</strain>
    </source>
</reference>
<evidence type="ECO:0008006" key="4">
    <source>
        <dbReference type="Google" id="ProtNLM"/>
    </source>
</evidence>
<dbReference type="VEuPathDB" id="FungiDB:RhiirFUN_024332"/>
<organism evidence="2 3">
    <name type="scientific">Rhizophagus irregularis</name>
    <dbReference type="NCBI Taxonomy" id="588596"/>
    <lineage>
        <taxon>Eukaryota</taxon>
        <taxon>Fungi</taxon>
        <taxon>Fungi incertae sedis</taxon>
        <taxon>Mucoromycota</taxon>
        <taxon>Glomeromycotina</taxon>
        <taxon>Glomeromycetes</taxon>
        <taxon>Glomerales</taxon>
        <taxon>Glomeraceae</taxon>
        <taxon>Rhizophagus</taxon>
    </lineage>
</organism>
<gene>
    <name evidence="2" type="ORF">RhiirC2_831581</name>
</gene>
<feature type="compositionally biased region" description="Acidic residues" evidence="1">
    <location>
        <begin position="125"/>
        <end position="136"/>
    </location>
</feature>
<dbReference type="VEuPathDB" id="FungiDB:RhiirFUN_024331"/>
<feature type="region of interest" description="Disordered" evidence="1">
    <location>
        <begin position="125"/>
        <end position="159"/>
    </location>
</feature>
<dbReference type="VEuPathDB" id="FungiDB:FUN_008138"/>
<protein>
    <recommendedName>
        <fullName evidence="4">BAH domain-containing protein</fullName>
    </recommendedName>
</protein>
<name>A0A2N1N6S1_9GLOM</name>
<evidence type="ECO:0000313" key="2">
    <source>
        <dbReference type="EMBL" id="PKK69632.1"/>
    </source>
</evidence>
<sequence>MVKTSRKTSRKANLRQVIRPNLGKRVNLRSNIQQSLVKHNFNTTTTDIQNNFIISFSSQRFEQIGESSNLTLPSSPSLPLPSSPSPPSPSPPSLSPPSQTLQHENDNLAAEDNQENYSYDDENYYWESESDNDDDGNYSWKSSEDSDSDNQENYSDGSDEEISFTFKDQYDGFQDTPSYSGEAGPYFPNKTVMLMFIWYTKHMIGTHAYQDLIKILKHPDFRISELPLSITTLKKMRRGLPLMTLNSHDVKINPMDTPSTTLTQKEGYTFSLLDHIQRILKNPFLFSKMYFGPGVEASEVVELWEGQIWKESPIFGETSLLINNVLYQAGDFIIYIIYQERSSTLHLGQINGIVTKENKDEKFLYIQEIVYYSNLLKNLKSYERLNKSKKSTVWLTERRNLVNISNVINHVKIWLKDLPEPLNYDYQIDEILYVHNNRSKVRQITRRHRLTYYKTPTPPSSIQHLKFFVDLYYDDFGTFRKSYHKLGGLYVQFGNMPLSIRQCLKNHFLIGFVPFGATFTEFIKPFIHDMRKLQDGIIMTNCHGEEVFISGGLGMCTADLPQGNDLTGIRRHNAYYGCRSCEVSQDDLTNLLFDIQANGRYCHLTDYQFQMIKQAPTKSSKETIAKQHGLRYHKNILDHLIRNRHIQTPQDPYHCLAGLVRRLFDETFKAMNNTGYVEFIKVWKTFEVPSIWNRLQNPITHRDSYWMNDSLRLTMIMPFILIRAINYKHYKDDFITRIKNDFCLSNKMQVPGIIVNCWVKMAKACKAIFKSSYIIDESYNDYIALSEILEEIYNMLLKVFGLSFSKLPNMHVLRHLPEIAVNFGTMVNVSVAFKEAMHGLYKKHVPHTNKKNISMDLSKRDNTLQTLRYLLDDGLDERYDNIVNNSFSNIGQDPHLCRLLNDWYIKTSDSKEENTGIFSIHPDFGNIRVYGLWKPSKIHKLGLSSTISENNLLFDLTRIYEDIYQNYGIIIQRHINYYDFIYFTVLHENYYSNITLRVGEVIDVEEEDNSNEQSYALIRAIILHQDDYGRINPFLLVDWFYRSGNVDSITGLPIYYLQESNDSLWSHLHPLIIVDRQPKVHFVHKCTRNCLGGSHDKNNKEYILNEFYYLII</sequence>
<feature type="compositionally biased region" description="Pro residues" evidence="1">
    <location>
        <begin position="76"/>
        <end position="95"/>
    </location>
</feature>
<evidence type="ECO:0000256" key="1">
    <source>
        <dbReference type="SAM" id="MobiDB-lite"/>
    </source>
</evidence>
<evidence type="ECO:0000313" key="3">
    <source>
        <dbReference type="Proteomes" id="UP000233469"/>
    </source>
</evidence>